<dbReference type="KEGG" id="swf:E3E12_00225"/>
<protein>
    <submittedName>
        <fullName evidence="3">MCE family protein</fullName>
    </submittedName>
</protein>
<accession>A0A4Y6U785</accession>
<reference evidence="3 4" key="1">
    <citation type="submission" date="2019-03" db="EMBL/GenBank/DDBJ databases">
        <title>The complete genome sequence of Swingsia_sp. F3b2 LMG30590(T).</title>
        <authorList>
            <person name="Chua K.-O."/>
            <person name="Chan K.-G."/>
            <person name="See-Too W.-S."/>
        </authorList>
    </citation>
    <scope>NUCLEOTIDE SEQUENCE [LARGE SCALE GENOMIC DNA]</scope>
    <source>
        <strain evidence="3 4">F3b2</strain>
    </source>
</reference>
<sequence>MAGETSRANANVQSLFSNRFADEWVGFLVIGAVIVLGVAVVEAGFLRQWLTPVGEIHFVLPQNGVDGLAVGNDIDVMGVHAGEIRQLNLNPEGRLYAIGTIEPQFEQFIRQDSTATIRRTLIVTGASFIDITRGRGLPLDWGYAVLMAKAAPNPADMLIKMLGDLHAQLVPTMANAQAITLEIRGILTDLHEGRGTAGALLNSNETINRANALISSLTNTVNRMQPIEAQLHAILASADKSVTKAGPALNATLKNARIATAQMPDVMIEAQAMAESLRELANQLKSLWLLGGSGANANNSAMLPARAVQP</sequence>
<feature type="transmembrane region" description="Helical" evidence="1">
    <location>
        <begin position="24"/>
        <end position="46"/>
    </location>
</feature>
<dbReference type="EMBL" id="CP038231">
    <property type="protein sequence ID" value="QDH12890.1"/>
    <property type="molecule type" value="Genomic_DNA"/>
</dbReference>
<evidence type="ECO:0000259" key="2">
    <source>
        <dbReference type="Pfam" id="PF02470"/>
    </source>
</evidence>
<keyword evidence="1" id="KW-0472">Membrane</keyword>
<feature type="domain" description="Mce/MlaD" evidence="2">
    <location>
        <begin position="65"/>
        <end position="134"/>
    </location>
</feature>
<gene>
    <name evidence="3" type="ORF">E3E12_00225</name>
</gene>
<dbReference type="PANTHER" id="PTHR33371">
    <property type="entry name" value="INTERMEMBRANE PHOSPHOLIPID TRANSPORT SYSTEM BINDING PROTEIN MLAD-RELATED"/>
    <property type="match status" value="1"/>
</dbReference>
<dbReference type="RefSeq" id="WP_141442532.1">
    <property type="nucleotide sequence ID" value="NZ_CP038231.1"/>
</dbReference>
<organism evidence="3 4">
    <name type="scientific">Formicincola oecophyllae</name>
    <dbReference type="NCBI Taxonomy" id="2558361"/>
    <lineage>
        <taxon>Bacteria</taxon>
        <taxon>Pseudomonadati</taxon>
        <taxon>Pseudomonadota</taxon>
        <taxon>Alphaproteobacteria</taxon>
        <taxon>Acetobacterales</taxon>
        <taxon>Acetobacteraceae</taxon>
        <taxon>Formicincola</taxon>
    </lineage>
</organism>
<dbReference type="OrthoDB" id="7278828at2"/>
<dbReference type="InterPro" id="IPR003399">
    <property type="entry name" value="Mce/MlaD"/>
</dbReference>
<dbReference type="Proteomes" id="UP000318709">
    <property type="component" value="Chromosome"/>
</dbReference>
<dbReference type="InterPro" id="IPR052336">
    <property type="entry name" value="MlaD_Phospholipid_Transporter"/>
</dbReference>
<dbReference type="Pfam" id="PF02470">
    <property type="entry name" value="MlaD"/>
    <property type="match status" value="1"/>
</dbReference>
<keyword evidence="1" id="KW-0812">Transmembrane</keyword>
<proteinExistence type="predicted"/>
<evidence type="ECO:0000256" key="1">
    <source>
        <dbReference type="SAM" id="Phobius"/>
    </source>
</evidence>
<dbReference type="AlphaFoldDB" id="A0A4Y6U785"/>
<dbReference type="GO" id="GO:0005548">
    <property type="term" value="F:phospholipid transporter activity"/>
    <property type="evidence" value="ECO:0007669"/>
    <property type="project" value="TreeGrafter"/>
</dbReference>
<dbReference type="PANTHER" id="PTHR33371:SF4">
    <property type="entry name" value="INTERMEMBRANE PHOSPHOLIPID TRANSPORT SYSTEM BINDING PROTEIN MLAD"/>
    <property type="match status" value="1"/>
</dbReference>
<keyword evidence="4" id="KW-1185">Reference proteome</keyword>
<name>A0A4Y6U785_9PROT</name>
<evidence type="ECO:0000313" key="3">
    <source>
        <dbReference type="EMBL" id="QDH12890.1"/>
    </source>
</evidence>
<dbReference type="GO" id="GO:0005543">
    <property type="term" value="F:phospholipid binding"/>
    <property type="evidence" value="ECO:0007669"/>
    <property type="project" value="TreeGrafter"/>
</dbReference>
<evidence type="ECO:0000313" key="4">
    <source>
        <dbReference type="Proteomes" id="UP000318709"/>
    </source>
</evidence>
<keyword evidence="1" id="KW-1133">Transmembrane helix</keyword>